<feature type="compositionally biased region" description="Acidic residues" evidence="1">
    <location>
        <begin position="800"/>
        <end position="810"/>
    </location>
</feature>
<evidence type="ECO:0000313" key="3">
    <source>
        <dbReference type="Proteomes" id="UP000224877"/>
    </source>
</evidence>
<name>A0A1B4XWW4_9CAUD</name>
<organism evidence="2 3">
    <name type="scientific">Tenacibaculum phage pT24</name>
    <dbReference type="NCBI Taxonomy" id="1880590"/>
    <lineage>
        <taxon>Viruses</taxon>
        <taxon>Duplodnaviria</taxon>
        <taxon>Heunggongvirae</taxon>
        <taxon>Uroviricota</taxon>
        <taxon>Caudoviricetes</taxon>
        <taxon>Kungbxnavirus</taxon>
        <taxon>Kungbxnavirus pT24</taxon>
    </lineage>
</organism>
<evidence type="ECO:0000313" key="2">
    <source>
        <dbReference type="EMBL" id="BAV39295.1"/>
    </source>
</evidence>
<dbReference type="Proteomes" id="UP000224877">
    <property type="component" value="Segment"/>
</dbReference>
<keyword evidence="3" id="KW-1185">Reference proteome</keyword>
<feature type="compositionally biased region" description="Basic and acidic residues" evidence="1">
    <location>
        <begin position="769"/>
        <end position="799"/>
    </location>
</feature>
<dbReference type="GO" id="GO:0016874">
    <property type="term" value="F:ligase activity"/>
    <property type="evidence" value="ECO:0007669"/>
    <property type="project" value="UniProtKB-KW"/>
</dbReference>
<reference evidence="2 3" key="1">
    <citation type="submission" date="2016-07" db="EMBL/GenBank/DDBJ databases">
        <title>Characterization of three bacteriophages infecting bacteria isolated from shrimp culture pond water.</title>
        <authorList>
            <person name="Khoa H.V."/>
        </authorList>
    </citation>
    <scope>NUCLEOTIDE SEQUENCE [LARGE SCALE GENOMIC DNA]</scope>
</reference>
<sequence length="936" mass="106973">MKNFQSFVDKFVGESQLGENLLQLKPMSSKGALYKINALKHFNESVIDIHYIVNDLVVEGMKLQNTDKSVFQFADNLRNMIVENENAFNIAFLFESIEKSPRKSEIDERTQNIIESIILEGELKIGASVMTGELSRSKFYYNDLRNIEQRIIESNASKMKDVVTSDFEISTPVSYVFETEQGKIVRVQNDVFLVTESEIIPTQAPSQEFVTISENAKNLKYNKDGQTVLDTALGTLVLEGESLSVIDKEGVINESLNSKESILNEFAFQVNEMGLNESELTKLDAFVVISENSENFKSLENFKVLKNFTTGDIGMIATVGKNVFGSILESQRVFKGSKNFESITEAVNFMNEKIGVDATPIFEGEMKDEKEKEDTKNAKVAEIDESIAKLEATRTKVEEAMKTTTEGSEAHTKYLEMSSQVSEEMTKLKKKKNEVLNFEGEEEEDEEEQMEESKSVSKMKVDMKLVKQALDNFKGLQTTKGDLFDISYFPDFTDDVDKGYMTGLIGKVDPNKVDLGYSKKDNFFRVALFDYKFKLIKSIDEIDTKESDALKFIGESEEEEEEEKTTYMKCKEERDKMVEEGIKMNNLDWGKSTEERNKNLEAYDKLKTDEEREAFKKKLKGINESKGDQEEYQKFFKKMLKKYGVEEPDQLKDEDKKKFYEEVDKGWKSDKEECGVDESRMQDNPFYIELESLKVGTIVKGGVIKSMKAKLKTYTKVGDNKWEREGDGKVFETSNVYVSIGGTNVTIIGKDDKSGTAKIDDTKITYIKEGEDEKEGEEEKNRIKNEPVKEGEESPADKIDSEEEEEEKDEDGGKKDKGDVKVEESNKGQNGVIKFAFDDDENVFYSDGYKTKIQVMDGSFDYRKKAWVEPDFESDDWEYLKKDYAKQLNKQVKGKTFVYDDSILESECDEKEVEESYKAILTKAKNINESIEALLN</sequence>
<proteinExistence type="predicted"/>
<protein>
    <submittedName>
        <fullName evidence="2">DNA ligase 1</fullName>
    </submittedName>
</protein>
<evidence type="ECO:0000256" key="1">
    <source>
        <dbReference type="SAM" id="MobiDB-lite"/>
    </source>
</evidence>
<accession>A0A1B4XWW4</accession>
<keyword evidence="2" id="KW-0436">Ligase</keyword>
<feature type="region of interest" description="Disordered" evidence="1">
    <location>
        <begin position="769"/>
        <end position="823"/>
    </location>
</feature>
<dbReference type="EMBL" id="LC168164">
    <property type="protein sequence ID" value="BAV39295.1"/>
    <property type="molecule type" value="Genomic_DNA"/>
</dbReference>
<gene>
    <name evidence="2" type="ORF">BPT24_169</name>
</gene>
<feature type="compositionally biased region" description="Basic and acidic residues" evidence="1">
    <location>
        <begin position="811"/>
        <end position="823"/>
    </location>
</feature>